<proteinExistence type="inferred from homology"/>
<keyword evidence="5 6" id="KW-0067">ATP-binding</keyword>
<dbReference type="FunFam" id="3.30.200.20:FF:000046">
    <property type="entry name" value="Mitogen-activated protein kinase"/>
    <property type="match status" value="1"/>
</dbReference>
<dbReference type="PROSITE" id="PS50011">
    <property type="entry name" value="PROTEIN_KINASE_DOM"/>
    <property type="match status" value="1"/>
</dbReference>
<reference evidence="11" key="1">
    <citation type="submission" date="2015-04" db="EMBL/GenBank/DDBJ databases">
        <title>The genome sequence of the plant pathogenic Rhizarian Plasmodiophora brassicae reveals insights in its biotrophic life cycle and the origin of chitin synthesis.</title>
        <authorList>
            <person name="Schwelm A."/>
            <person name="Fogelqvist J."/>
            <person name="Knaust A."/>
            <person name="Julke S."/>
            <person name="Lilja T."/>
            <person name="Dhandapani V."/>
            <person name="Bonilla-Rosso G."/>
            <person name="Karlsson M."/>
            <person name="Shevchenko A."/>
            <person name="Choi S.R."/>
            <person name="Kim H.G."/>
            <person name="Park J.Y."/>
            <person name="Lim Y.P."/>
            <person name="Ludwig-Muller J."/>
            <person name="Dixelius C."/>
        </authorList>
    </citation>
    <scope>NUCLEOTIDE SEQUENCE</scope>
    <source>
        <tissue evidence="11">Potato root galls</tissue>
    </source>
</reference>
<dbReference type="InterPro" id="IPR008271">
    <property type="entry name" value="Ser/Thr_kinase_AS"/>
</dbReference>
<accession>A0A0H5R7N1</accession>
<sequence length="399" mass="45272">MEAYQKGDCGVSSHKYSRLPTPTNSTPGGTRSFMVHGTRFNVRDRYKLLRVLGSGAFGVVCAAEDIVNGVPVAIKKISNAFSNLVHTKRVVREVRLMRYFCHDNIVKMCDLMRTGSDDDCDDVYIVTELMDTDLHQIIVSPQKLTNEHIQYFLYQLLRGLRCIHSAGVLHRDLKPSNILLNSNCDLKIADFGLARVASSEDDTNAFMTEYVATRWYRAPEIMLSWKEYSKAIDMWSVGCIFGELLGRRPLFQGRDYMHQLHLITDILGTPSFADTEYIASPKAKAYIRSLPIKARVPLEIVYPMATAEAIDLLQKMLMFSPEKRITVEEALAHPYLASLHDPNDEPIASGVFDFSFETLELDIDALRELLWSEAQHYVHNGDGFYNGDNNMEINIRSDN</sequence>
<dbReference type="Pfam" id="PF00069">
    <property type="entry name" value="Pkinase"/>
    <property type="match status" value="1"/>
</dbReference>
<keyword evidence="3 6" id="KW-0547">Nucleotide-binding</keyword>
<feature type="domain" description="Protein kinase" evidence="10">
    <location>
        <begin position="46"/>
        <end position="336"/>
    </location>
</feature>
<evidence type="ECO:0000256" key="5">
    <source>
        <dbReference type="ARBA" id="ARBA00022840"/>
    </source>
</evidence>
<dbReference type="FunFam" id="1.10.510.10:FF:000013">
    <property type="entry name" value="Mitogen-activated protein kinase"/>
    <property type="match status" value="1"/>
</dbReference>
<comment type="catalytic activity">
    <reaction evidence="8">
        <text>L-threonyl-[protein] + ATP = O-phospho-L-threonyl-[protein] + ADP + H(+)</text>
        <dbReference type="Rhea" id="RHEA:46608"/>
        <dbReference type="Rhea" id="RHEA-COMP:11060"/>
        <dbReference type="Rhea" id="RHEA-COMP:11605"/>
        <dbReference type="ChEBI" id="CHEBI:15378"/>
        <dbReference type="ChEBI" id="CHEBI:30013"/>
        <dbReference type="ChEBI" id="CHEBI:30616"/>
        <dbReference type="ChEBI" id="CHEBI:61977"/>
        <dbReference type="ChEBI" id="CHEBI:456216"/>
        <dbReference type="EC" id="2.7.11.24"/>
    </reaction>
</comment>
<evidence type="ECO:0000256" key="7">
    <source>
        <dbReference type="RuleBase" id="RU000304"/>
    </source>
</evidence>
<organism evidence="11">
    <name type="scientific">Spongospora subterranea</name>
    <dbReference type="NCBI Taxonomy" id="70186"/>
    <lineage>
        <taxon>Eukaryota</taxon>
        <taxon>Sar</taxon>
        <taxon>Rhizaria</taxon>
        <taxon>Endomyxa</taxon>
        <taxon>Phytomyxea</taxon>
        <taxon>Plasmodiophorida</taxon>
        <taxon>Plasmodiophoridae</taxon>
        <taxon>Spongospora</taxon>
    </lineage>
</organism>
<dbReference type="GO" id="GO:0004707">
    <property type="term" value="F:MAP kinase activity"/>
    <property type="evidence" value="ECO:0007669"/>
    <property type="project" value="UniProtKB-EC"/>
</dbReference>
<dbReference type="InterPro" id="IPR050117">
    <property type="entry name" value="MAPK"/>
</dbReference>
<dbReference type="SUPFAM" id="SSF56112">
    <property type="entry name" value="Protein kinase-like (PK-like)"/>
    <property type="match status" value="1"/>
</dbReference>
<evidence type="ECO:0000256" key="3">
    <source>
        <dbReference type="ARBA" id="ARBA00022741"/>
    </source>
</evidence>
<evidence type="ECO:0000256" key="9">
    <source>
        <dbReference type="SAM" id="MobiDB-lite"/>
    </source>
</evidence>
<keyword evidence="2 8" id="KW-0808">Transferase</keyword>
<dbReference type="PROSITE" id="PS00108">
    <property type="entry name" value="PROTEIN_KINASE_ST"/>
    <property type="match status" value="1"/>
</dbReference>
<dbReference type="PANTHER" id="PTHR24055">
    <property type="entry name" value="MITOGEN-ACTIVATED PROTEIN KINASE"/>
    <property type="match status" value="1"/>
</dbReference>
<dbReference type="PROSITE" id="PS00107">
    <property type="entry name" value="PROTEIN_KINASE_ATP"/>
    <property type="match status" value="1"/>
</dbReference>
<feature type="binding site" evidence="6">
    <location>
        <position position="76"/>
    </location>
    <ligand>
        <name>ATP</name>
        <dbReference type="ChEBI" id="CHEBI:30616"/>
    </ligand>
</feature>
<name>A0A0H5R7N1_9EUKA</name>
<keyword evidence="8" id="KW-0460">Magnesium</keyword>
<comment type="cofactor">
    <cofactor evidence="8">
        <name>Mg(2+)</name>
        <dbReference type="ChEBI" id="CHEBI:18420"/>
    </cofactor>
</comment>
<comment type="activity regulation">
    <text evidence="8">Activated by threonine and tyrosine phosphorylation.</text>
</comment>
<dbReference type="GO" id="GO:0005524">
    <property type="term" value="F:ATP binding"/>
    <property type="evidence" value="ECO:0007669"/>
    <property type="project" value="UniProtKB-UniRule"/>
</dbReference>
<keyword evidence="4 8" id="KW-0418">Kinase</keyword>
<dbReference type="InterPro" id="IPR003527">
    <property type="entry name" value="MAP_kinase_CS"/>
</dbReference>
<dbReference type="Gene3D" id="3.30.200.20">
    <property type="entry name" value="Phosphorylase Kinase, domain 1"/>
    <property type="match status" value="1"/>
</dbReference>
<comment type="similarity">
    <text evidence="8">Belongs to the protein kinase superfamily. Ser/Thr protein kinase family. MAP kinase subfamily.</text>
</comment>
<dbReference type="InterPro" id="IPR011009">
    <property type="entry name" value="Kinase-like_dom_sf"/>
</dbReference>
<protein>
    <recommendedName>
        <fullName evidence="8">Mitogen-activated protein kinase</fullName>
        <ecNumber evidence="8">2.7.11.24</ecNumber>
    </recommendedName>
</protein>
<dbReference type="EMBL" id="HACM01009379">
    <property type="protein sequence ID" value="CRZ09821.1"/>
    <property type="molecule type" value="Transcribed_RNA"/>
</dbReference>
<dbReference type="SMART" id="SM00220">
    <property type="entry name" value="S_TKc"/>
    <property type="match status" value="1"/>
</dbReference>
<dbReference type="Gene3D" id="1.10.510.10">
    <property type="entry name" value="Transferase(Phosphotransferase) domain 1"/>
    <property type="match status" value="1"/>
</dbReference>
<evidence type="ECO:0000313" key="11">
    <source>
        <dbReference type="EMBL" id="CRZ09821.1"/>
    </source>
</evidence>
<dbReference type="EC" id="2.7.11.24" evidence="8"/>
<keyword evidence="1 7" id="KW-0723">Serine/threonine-protein kinase</keyword>
<evidence type="ECO:0000256" key="8">
    <source>
        <dbReference type="RuleBase" id="RU361165"/>
    </source>
</evidence>
<dbReference type="InterPro" id="IPR000719">
    <property type="entry name" value="Prot_kinase_dom"/>
</dbReference>
<feature type="region of interest" description="Disordered" evidence="9">
    <location>
        <begin position="1"/>
        <end position="30"/>
    </location>
</feature>
<evidence type="ECO:0000256" key="1">
    <source>
        <dbReference type="ARBA" id="ARBA00022527"/>
    </source>
</evidence>
<dbReference type="InterPro" id="IPR017441">
    <property type="entry name" value="Protein_kinase_ATP_BS"/>
</dbReference>
<evidence type="ECO:0000256" key="4">
    <source>
        <dbReference type="ARBA" id="ARBA00022777"/>
    </source>
</evidence>
<evidence type="ECO:0000256" key="6">
    <source>
        <dbReference type="PROSITE-ProRule" id="PRU10141"/>
    </source>
</evidence>
<evidence type="ECO:0000259" key="10">
    <source>
        <dbReference type="PROSITE" id="PS50011"/>
    </source>
</evidence>
<dbReference type="AlphaFoldDB" id="A0A0H5R7N1"/>
<dbReference type="CDD" id="cd07834">
    <property type="entry name" value="STKc_MAPK"/>
    <property type="match status" value="1"/>
</dbReference>
<dbReference type="PROSITE" id="PS01351">
    <property type="entry name" value="MAPK"/>
    <property type="match status" value="1"/>
</dbReference>
<feature type="compositionally biased region" description="Polar residues" evidence="9">
    <location>
        <begin position="20"/>
        <end position="29"/>
    </location>
</feature>
<evidence type="ECO:0000256" key="2">
    <source>
        <dbReference type="ARBA" id="ARBA00022679"/>
    </source>
</evidence>